<accession>A0A225DN23</accession>
<dbReference type="AlphaFoldDB" id="A0A225DN23"/>
<organism evidence="1 2">
    <name type="scientific">Fimbriiglobus ruber</name>
    <dbReference type="NCBI Taxonomy" id="1908690"/>
    <lineage>
        <taxon>Bacteria</taxon>
        <taxon>Pseudomonadati</taxon>
        <taxon>Planctomycetota</taxon>
        <taxon>Planctomycetia</taxon>
        <taxon>Gemmatales</taxon>
        <taxon>Gemmataceae</taxon>
        <taxon>Fimbriiglobus</taxon>
    </lineage>
</organism>
<dbReference type="EMBL" id="NIDE01000005">
    <property type="protein sequence ID" value="OWK42463.1"/>
    <property type="molecule type" value="Genomic_DNA"/>
</dbReference>
<keyword evidence="2" id="KW-1185">Reference proteome</keyword>
<sequence length="68" mass="7554">MGTYFGTGSEEYARAEFYFGWVSKNITAPQQISFWFWNDDVATADLIYGASGTYALATSLRSRPANSP</sequence>
<evidence type="ECO:0000313" key="1">
    <source>
        <dbReference type="EMBL" id="OWK42463.1"/>
    </source>
</evidence>
<proteinExistence type="predicted"/>
<gene>
    <name evidence="1" type="ORF">FRUB_04541</name>
</gene>
<protein>
    <submittedName>
        <fullName evidence="1">Uncharacterized protein</fullName>
    </submittedName>
</protein>
<comment type="caution">
    <text evidence="1">The sequence shown here is derived from an EMBL/GenBank/DDBJ whole genome shotgun (WGS) entry which is preliminary data.</text>
</comment>
<name>A0A225DN23_9BACT</name>
<dbReference type="Proteomes" id="UP000214646">
    <property type="component" value="Unassembled WGS sequence"/>
</dbReference>
<reference evidence="2" key="1">
    <citation type="submission" date="2017-06" db="EMBL/GenBank/DDBJ databases">
        <title>Genome analysis of Fimbriiglobus ruber SP5, the first member of the order Planctomycetales with confirmed chitinolytic capability.</title>
        <authorList>
            <person name="Ravin N.V."/>
            <person name="Rakitin A.L."/>
            <person name="Ivanova A.A."/>
            <person name="Beletsky A.V."/>
            <person name="Kulichevskaya I.S."/>
            <person name="Mardanov A.V."/>
            <person name="Dedysh S.N."/>
        </authorList>
    </citation>
    <scope>NUCLEOTIDE SEQUENCE [LARGE SCALE GENOMIC DNA]</scope>
    <source>
        <strain evidence="2">SP5</strain>
    </source>
</reference>
<evidence type="ECO:0000313" key="2">
    <source>
        <dbReference type="Proteomes" id="UP000214646"/>
    </source>
</evidence>